<keyword evidence="3" id="KW-0998">Cell outer membrane</keyword>
<dbReference type="InterPro" id="IPR036737">
    <property type="entry name" value="OmpA-like_sf"/>
</dbReference>
<dbReference type="Pfam" id="PF13488">
    <property type="entry name" value="Gly-zipper_Omp"/>
    <property type="match status" value="1"/>
</dbReference>
<evidence type="ECO:0000313" key="7">
    <source>
        <dbReference type="Proteomes" id="UP000198757"/>
    </source>
</evidence>
<dbReference type="InterPro" id="IPR050330">
    <property type="entry name" value="Bact_OuterMem_StrucFunc"/>
</dbReference>
<dbReference type="InterPro" id="IPR006690">
    <property type="entry name" value="OMPA-like_CS"/>
</dbReference>
<dbReference type="OrthoDB" id="9782229at2"/>
<dbReference type="CDD" id="cd07185">
    <property type="entry name" value="OmpA_C-like"/>
    <property type="match status" value="1"/>
</dbReference>
<comment type="subcellular location">
    <subcellularLocation>
        <location evidence="1">Cell outer membrane</location>
    </subcellularLocation>
</comment>
<dbReference type="InterPro" id="IPR006664">
    <property type="entry name" value="OMP_bac"/>
</dbReference>
<evidence type="ECO:0000256" key="3">
    <source>
        <dbReference type="ARBA" id="ARBA00023237"/>
    </source>
</evidence>
<keyword evidence="7" id="KW-1185">Reference proteome</keyword>
<dbReference type="Pfam" id="PF00691">
    <property type="entry name" value="OmpA"/>
    <property type="match status" value="1"/>
</dbReference>
<gene>
    <name evidence="6" type="ORF">SAMN04487894_101325</name>
</gene>
<evidence type="ECO:0000256" key="1">
    <source>
        <dbReference type="ARBA" id="ARBA00004442"/>
    </source>
</evidence>
<dbReference type="RefSeq" id="WP_090388605.1">
    <property type="nucleotide sequence ID" value="NZ_FMZO01000001.1"/>
</dbReference>
<evidence type="ECO:0000313" key="6">
    <source>
        <dbReference type="EMBL" id="SDC09854.1"/>
    </source>
</evidence>
<dbReference type="Gene3D" id="3.30.1330.60">
    <property type="entry name" value="OmpA-like domain"/>
    <property type="match status" value="1"/>
</dbReference>
<dbReference type="PANTHER" id="PTHR30329">
    <property type="entry name" value="STATOR ELEMENT OF FLAGELLAR MOTOR COMPLEX"/>
    <property type="match status" value="1"/>
</dbReference>
<dbReference type="PROSITE" id="PS01068">
    <property type="entry name" value="OMPA_1"/>
    <property type="match status" value="1"/>
</dbReference>
<name>A0A1G6ITS0_NIADE</name>
<dbReference type="PRINTS" id="PR01021">
    <property type="entry name" value="OMPADOMAIN"/>
</dbReference>
<reference evidence="7" key="1">
    <citation type="submission" date="2016-10" db="EMBL/GenBank/DDBJ databases">
        <authorList>
            <person name="Varghese N."/>
            <person name="Submissions S."/>
        </authorList>
    </citation>
    <scope>NUCLEOTIDE SEQUENCE [LARGE SCALE GENOMIC DNA]</scope>
    <source>
        <strain evidence="7">DSM 25811 / CCM 8410 / LMG 26954 / E90</strain>
    </source>
</reference>
<dbReference type="PROSITE" id="PS51257">
    <property type="entry name" value="PROKAR_LIPOPROTEIN"/>
    <property type="match status" value="1"/>
</dbReference>
<dbReference type="SUPFAM" id="SSF103088">
    <property type="entry name" value="OmpA-like"/>
    <property type="match status" value="1"/>
</dbReference>
<evidence type="ECO:0000256" key="2">
    <source>
        <dbReference type="ARBA" id="ARBA00023136"/>
    </source>
</evidence>
<dbReference type="InterPro" id="IPR006665">
    <property type="entry name" value="OmpA-like"/>
</dbReference>
<dbReference type="PROSITE" id="PS51123">
    <property type="entry name" value="OMPA_2"/>
    <property type="match status" value="1"/>
</dbReference>
<dbReference type="PANTHER" id="PTHR30329:SF21">
    <property type="entry name" value="LIPOPROTEIN YIAD-RELATED"/>
    <property type="match status" value="1"/>
</dbReference>
<dbReference type="EMBL" id="FMZO01000001">
    <property type="protein sequence ID" value="SDC09854.1"/>
    <property type="molecule type" value="Genomic_DNA"/>
</dbReference>
<accession>A0A1G6ITS0</accession>
<feature type="domain" description="OmpA-like" evidence="5">
    <location>
        <begin position="93"/>
        <end position="211"/>
    </location>
</feature>
<organism evidence="6 7">
    <name type="scientific">Niabella drilacis (strain DSM 25811 / CCM 8410 / CCUG 62505 / LMG 26954 / E90)</name>
    <dbReference type="NCBI Taxonomy" id="1285928"/>
    <lineage>
        <taxon>Bacteria</taxon>
        <taxon>Pseudomonadati</taxon>
        <taxon>Bacteroidota</taxon>
        <taxon>Chitinophagia</taxon>
        <taxon>Chitinophagales</taxon>
        <taxon>Chitinophagaceae</taxon>
        <taxon>Niabella</taxon>
    </lineage>
</organism>
<keyword evidence="2 4" id="KW-0472">Membrane</keyword>
<dbReference type="Proteomes" id="UP000198757">
    <property type="component" value="Unassembled WGS sequence"/>
</dbReference>
<dbReference type="STRING" id="1285928.SAMN04487894_101325"/>
<proteinExistence type="predicted"/>
<dbReference type="InterPro" id="IPR039567">
    <property type="entry name" value="Gly-zipper"/>
</dbReference>
<evidence type="ECO:0000259" key="5">
    <source>
        <dbReference type="PROSITE" id="PS51123"/>
    </source>
</evidence>
<dbReference type="GO" id="GO:0009279">
    <property type="term" value="C:cell outer membrane"/>
    <property type="evidence" value="ECO:0007669"/>
    <property type="project" value="UniProtKB-SubCell"/>
</dbReference>
<protein>
    <submittedName>
        <fullName evidence="6">Outer membrane protein OmpA</fullName>
    </submittedName>
</protein>
<dbReference type="AlphaFoldDB" id="A0A1G6ITS0"/>
<sequence>MKQLRNLSLGIALTGLTLAGCDSMNRTQKGAIIGTGGGAAMGAVIGKAAGNAGLGAIIGATVGGVTGAIIGKKMDKQAEEIKQQVPGAKVERVGEGITVEFNSAVLFGFDQSSLSGAAQNTLNDLITILNKYPDTDLEIQGHTDNTGTAKYNQALSERRASSVANYLGSHGIALERMSTKGYGFSVPKYSNDTPDGRAQNRRVEFVISANDKMKADAETEAKKG</sequence>
<evidence type="ECO:0000256" key="4">
    <source>
        <dbReference type="PROSITE-ProRule" id="PRU00473"/>
    </source>
</evidence>